<gene>
    <name evidence="3" type="primary">LOC111137102</name>
</gene>
<dbReference type="Proteomes" id="UP000694844">
    <property type="component" value="Chromosome 5"/>
</dbReference>
<dbReference type="AlphaFoldDB" id="A0A8B8EVW9"/>
<protein>
    <submittedName>
        <fullName evidence="3">Uncharacterized protein LOC111137102</fullName>
    </submittedName>
</protein>
<evidence type="ECO:0000313" key="3">
    <source>
        <dbReference type="RefSeq" id="XP_022344067.1"/>
    </source>
</evidence>
<keyword evidence="2" id="KW-1185">Reference proteome</keyword>
<dbReference type="RefSeq" id="XP_022344067.1">
    <property type="nucleotide sequence ID" value="XM_022488359.1"/>
</dbReference>
<dbReference type="Gene3D" id="1.10.30.10">
    <property type="entry name" value="High mobility group box domain"/>
    <property type="match status" value="1"/>
</dbReference>
<dbReference type="InterPro" id="IPR036910">
    <property type="entry name" value="HMG_box_dom_sf"/>
</dbReference>
<name>A0A8B8EVW9_CRAVI</name>
<accession>A0A8B8EVW9</accession>
<organism evidence="2 3">
    <name type="scientific">Crassostrea virginica</name>
    <name type="common">Eastern oyster</name>
    <dbReference type="NCBI Taxonomy" id="6565"/>
    <lineage>
        <taxon>Eukaryota</taxon>
        <taxon>Metazoa</taxon>
        <taxon>Spiralia</taxon>
        <taxon>Lophotrochozoa</taxon>
        <taxon>Mollusca</taxon>
        <taxon>Bivalvia</taxon>
        <taxon>Autobranchia</taxon>
        <taxon>Pteriomorphia</taxon>
        <taxon>Ostreida</taxon>
        <taxon>Ostreoidea</taxon>
        <taxon>Ostreidae</taxon>
        <taxon>Crassostrea</taxon>
    </lineage>
</organism>
<evidence type="ECO:0000313" key="2">
    <source>
        <dbReference type="Proteomes" id="UP000694844"/>
    </source>
</evidence>
<proteinExistence type="predicted"/>
<reference evidence="3" key="1">
    <citation type="submission" date="2025-08" db="UniProtKB">
        <authorList>
            <consortium name="RefSeq"/>
        </authorList>
    </citation>
    <scope>IDENTIFICATION</scope>
    <source>
        <tissue evidence="3">Whole sample</tissue>
    </source>
</reference>
<feature type="compositionally biased region" description="Basic and acidic residues" evidence="1">
    <location>
        <begin position="1"/>
        <end position="14"/>
    </location>
</feature>
<dbReference type="KEGG" id="cvn:111137102"/>
<feature type="region of interest" description="Disordered" evidence="1">
    <location>
        <begin position="1"/>
        <end position="45"/>
    </location>
</feature>
<sequence length="513" mass="59786">MARRLDNPDTELRPPRHKGKQYPRQPKGSSTKDKRNAQADWASSSVRRSVPADFTLLQNQTIGKHASILWSSENRRHFQLTCQGRDPAGVEEAMRKAWDALSTKERLKYYQRAYIATTDENRHSTPQRKLKTDNTDADEDRTNPKMKSFLLLTPPEQYKELQCYMETISKVSSEVYFKMMEEFRIELLRAKEMKLEKTEMQAEYRKALFQNILDVWEVIRQIYQQKKHQEMKRIRKELQEITRRLIIGEGVNFSKNIRSEKLAELLLDLNDLESNNKVPVTGEPIVCRDYIRVLDDLLECEFVLDDEPIFDDIPQASSDYSRELYFEALHENIPELDVSCTEKYLNAMVPNTVVEDMCKKTLEHISEEFDCRTMKSFSDQQNSASECCDMNSPSCYLDNWLVADQLRRLAEGRFDDEHSLIDPNLIAPILRPLNRKTIRERFLPKSTQITKATDTNNNASNSYFKAVPQMNKYPYDLVTFSKSATLTSSRVNHGIIKYFPDNGNNTKINSIPI</sequence>
<dbReference type="OrthoDB" id="6096653at2759"/>
<evidence type="ECO:0000256" key="1">
    <source>
        <dbReference type="SAM" id="MobiDB-lite"/>
    </source>
</evidence>
<feature type="region of interest" description="Disordered" evidence="1">
    <location>
        <begin position="120"/>
        <end position="142"/>
    </location>
</feature>
<dbReference type="GeneID" id="111137102"/>